<sequence>MSEDRDDQVVKTVGALGTLERATEFQTFLLLANFVFAINIALTISHHDGLMNFSWEYAKHNLPIGQILVFVMAFALYMSCVVGILRYFTDQIVGYPAIAVTSFLRGRFSGQSVDRYVRPNNMVRPYDLLRAAKDEGGDEYLDQYKEYERKEREGDAMAWRAASLSFALLVLLLIDVDLPSPNSLSIEIIHGLNAVYANLGGVVAALVIAVLLFSWLYRFIDDDWPNKWVINPRLYAKLEAEEQRRKEEERKAMQRSRM</sequence>
<accession>A0A8A8D356</accession>
<feature type="transmembrane region" description="Helical" evidence="2">
    <location>
        <begin position="67"/>
        <end position="88"/>
    </location>
</feature>
<organism evidence="3 4">
    <name type="scientific">Burkholderia seminalis</name>
    <dbReference type="NCBI Taxonomy" id="488731"/>
    <lineage>
        <taxon>Bacteria</taxon>
        <taxon>Pseudomonadati</taxon>
        <taxon>Pseudomonadota</taxon>
        <taxon>Betaproteobacteria</taxon>
        <taxon>Burkholderiales</taxon>
        <taxon>Burkholderiaceae</taxon>
        <taxon>Burkholderia</taxon>
        <taxon>Burkholderia cepacia complex</taxon>
    </lineage>
</organism>
<feature type="coiled-coil region" evidence="1">
    <location>
        <begin position="231"/>
        <end position="258"/>
    </location>
</feature>
<feature type="transmembrane region" description="Helical" evidence="2">
    <location>
        <begin position="194"/>
        <end position="217"/>
    </location>
</feature>
<protein>
    <submittedName>
        <fullName evidence="3">Uncharacterized protein</fullName>
    </submittedName>
</protein>
<dbReference type="AlphaFoldDB" id="A0A8A8D356"/>
<evidence type="ECO:0000256" key="2">
    <source>
        <dbReference type="SAM" id="Phobius"/>
    </source>
</evidence>
<dbReference type="Proteomes" id="UP000027834">
    <property type="component" value="Chromosome 1"/>
</dbReference>
<proteinExistence type="predicted"/>
<name>A0A8A8D356_9BURK</name>
<reference evidence="3" key="1">
    <citation type="submission" date="2014-04" db="EMBL/GenBank/DDBJ databases">
        <authorList>
            <person name="Ho Y.-N."/>
            <person name="Huang C.-C."/>
        </authorList>
    </citation>
    <scope>NUCLEOTIDE SEQUENCE</scope>
    <source>
        <strain evidence="3">869T2</strain>
    </source>
</reference>
<keyword evidence="2" id="KW-0812">Transmembrane</keyword>
<dbReference type="RefSeq" id="WP_154233785.1">
    <property type="nucleotide sequence ID" value="NZ_CP072520.1"/>
</dbReference>
<dbReference type="EMBL" id="CP072520">
    <property type="protein sequence ID" value="QTO19077.1"/>
    <property type="molecule type" value="Genomic_DNA"/>
</dbReference>
<keyword evidence="1" id="KW-0175">Coiled coil</keyword>
<keyword evidence="2" id="KW-1133">Transmembrane helix</keyword>
<feature type="transmembrane region" description="Helical" evidence="2">
    <location>
        <begin position="28"/>
        <end position="47"/>
    </location>
</feature>
<reference evidence="3" key="2">
    <citation type="submission" date="2021-03" db="EMBL/GenBank/DDBJ databases">
        <title>Complete genome sequence of Burkholderia seminalis 869T2.</title>
        <authorList>
            <person name="Hung S.-H."/>
            <person name="Huang C.-T."/>
            <person name="Huang C.-C."/>
            <person name="Kuo C.-H."/>
        </authorList>
    </citation>
    <scope>NUCLEOTIDE SEQUENCE</scope>
    <source>
        <strain evidence="3">869T2</strain>
    </source>
</reference>
<feature type="transmembrane region" description="Helical" evidence="2">
    <location>
        <begin position="157"/>
        <end position="174"/>
    </location>
</feature>
<keyword evidence="4" id="KW-1185">Reference proteome</keyword>
<evidence type="ECO:0000313" key="3">
    <source>
        <dbReference type="EMBL" id="QTO19077.1"/>
    </source>
</evidence>
<evidence type="ECO:0000256" key="1">
    <source>
        <dbReference type="SAM" id="Coils"/>
    </source>
</evidence>
<gene>
    <name evidence="3" type="ORF">DT99_002175</name>
</gene>
<evidence type="ECO:0000313" key="4">
    <source>
        <dbReference type="Proteomes" id="UP000027834"/>
    </source>
</evidence>
<keyword evidence="2" id="KW-0472">Membrane</keyword>